<evidence type="ECO:0000313" key="2">
    <source>
        <dbReference type="EMBL" id="QHQ62569.1"/>
    </source>
</evidence>
<dbReference type="RefSeq" id="WP_161839392.1">
    <property type="nucleotide sequence ID" value="NZ_CP048000.1"/>
</dbReference>
<gene>
    <name evidence="2" type="ORF">Ana3638_18750</name>
</gene>
<protein>
    <submittedName>
        <fullName evidence="2">ATP-binding cassette domain-containing protein</fullName>
    </submittedName>
</protein>
<reference evidence="2 3" key="1">
    <citation type="submission" date="2020-01" db="EMBL/GenBank/DDBJ databases">
        <title>Genome analysis of Anaerocolumna sp. CBA3638.</title>
        <authorList>
            <person name="Kim J."/>
            <person name="Roh S.W."/>
        </authorList>
    </citation>
    <scope>NUCLEOTIDE SEQUENCE [LARGE SCALE GENOMIC DNA]</scope>
    <source>
        <strain evidence="2 3">CBA3638</strain>
    </source>
</reference>
<dbReference type="SUPFAM" id="SSF52540">
    <property type="entry name" value="P-loop containing nucleoside triphosphate hydrolases"/>
    <property type="match status" value="1"/>
</dbReference>
<dbReference type="KEGG" id="anr:Ana3638_18750"/>
<accession>A0A6P1TQQ8</accession>
<dbReference type="AlphaFoldDB" id="A0A6P1TQQ8"/>
<dbReference type="Pfam" id="PF00005">
    <property type="entry name" value="ABC_tran"/>
    <property type="match status" value="1"/>
</dbReference>
<dbReference type="GO" id="GO:0005524">
    <property type="term" value="F:ATP binding"/>
    <property type="evidence" value="ECO:0007669"/>
    <property type="project" value="UniProtKB-KW"/>
</dbReference>
<dbReference type="GO" id="GO:0016887">
    <property type="term" value="F:ATP hydrolysis activity"/>
    <property type="evidence" value="ECO:0007669"/>
    <property type="project" value="InterPro"/>
</dbReference>
<evidence type="ECO:0000313" key="3">
    <source>
        <dbReference type="Proteomes" id="UP000464314"/>
    </source>
</evidence>
<keyword evidence="2" id="KW-0547">Nucleotide-binding</keyword>
<proteinExistence type="predicted"/>
<sequence>MAIVGERGCGKSTLLCILLGFETTQKGVVCDKW</sequence>
<organism evidence="2 3">
    <name type="scientific">Anaerocolumna sedimenticola</name>
    <dbReference type="NCBI Taxonomy" id="2696063"/>
    <lineage>
        <taxon>Bacteria</taxon>
        <taxon>Bacillati</taxon>
        <taxon>Bacillota</taxon>
        <taxon>Clostridia</taxon>
        <taxon>Lachnospirales</taxon>
        <taxon>Lachnospiraceae</taxon>
        <taxon>Anaerocolumna</taxon>
    </lineage>
</organism>
<dbReference type="InterPro" id="IPR027417">
    <property type="entry name" value="P-loop_NTPase"/>
</dbReference>
<dbReference type="InterPro" id="IPR003439">
    <property type="entry name" value="ABC_transporter-like_ATP-bd"/>
</dbReference>
<keyword evidence="2" id="KW-0067">ATP-binding</keyword>
<feature type="domain" description="ABC transporter" evidence="1">
    <location>
        <begin position="1"/>
        <end position="29"/>
    </location>
</feature>
<dbReference type="Proteomes" id="UP000464314">
    <property type="component" value="Chromosome"/>
</dbReference>
<dbReference type="EMBL" id="CP048000">
    <property type="protein sequence ID" value="QHQ62569.1"/>
    <property type="molecule type" value="Genomic_DNA"/>
</dbReference>
<evidence type="ECO:0000259" key="1">
    <source>
        <dbReference type="Pfam" id="PF00005"/>
    </source>
</evidence>
<keyword evidence="3" id="KW-1185">Reference proteome</keyword>
<name>A0A6P1TQQ8_9FIRM</name>
<dbReference type="Gene3D" id="3.40.50.300">
    <property type="entry name" value="P-loop containing nucleotide triphosphate hydrolases"/>
    <property type="match status" value="1"/>
</dbReference>